<keyword evidence="3 5" id="KW-0067">ATP-binding</keyword>
<dbReference type="Pfam" id="PF00005">
    <property type="entry name" value="ABC_tran"/>
    <property type="match status" value="1"/>
</dbReference>
<dbReference type="RefSeq" id="WP_163300334.1">
    <property type="nucleotide sequence ID" value="NZ_JAAGRQ010000002.1"/>
</dbReference>
<dbReference type="FunFam" id="3.40.50.300:FF:000425">
    <property type="entry name" value="Probable ABC transporter, ATP-binding subunit"/>
    <property type="match status" value="1"/>
</dbReference>
<dbReference type="SMART" id="SM00382">
    <property type="entry name" value="AAA"/>
    <property type="match status" value="1"/>
</dbReference>
<dbReference type="InterPro" id="IPR003439">
    <property type="entry name" value="ABC_transporter-like_ATP-bd"/>
</dbReference>
<protein>
    <submittedName>
        <fullName evidence="5">ABC transporter ATP-binding protein</fullName>
    </submittedName>
</protein>
<evidence type="ECO:0000259" key="4">
    <source>
        <dbReference type="PROSITE" id="PS50893"/>
    </source>
</evidence>
<dbReference type="SUPFAM" id="SSF50331">
    <property type="entry name" value="MOP-like"/>
    <property type="match status" value="1"/>
</dbReference>
<dbReference type="InterPro" id="IPR027417">
    <property type="entry name" value="P-loop_NTPase"/>
</dbReference>
<name>A0A7K3NGB2_9BACT</name>
<gene>
    <name evidence="5" type="ORF">G3N56_00500</name>
</gene>
<dbReference type="PANTHER" id="PTHR42781:SF4">
    <property type="entry name" value="SPERMIDINE_PUTRESCINE IMPORT ATP-BINDING PROTEIN POTA"/>
    <property type="match status" value="1"/>
</dbReference>
<comment type="caution">
    <text evidence="5">The sequence shown here is derived from an EMBL/GenBank/DDBJ whole genome shotgun (WGS) entry which is preliminary data.</text>
</comment>
<evidence type="ECO:0000256" key="1">
    <source>
        <dbReference type="ARBA" id="ARBA00022448"/>
    </source>
</evidence>
<keyword evidence="2" id="KW-0547">Nucleotide-binding</keyword>
<dbReference type="PROSITE" id="PS50893">
    <property type="entry name" value="ABC_TRANSPORTER_2"/>
    <property type="match status" value="1"/>
</dbReference>
<dbReference type="InterPro" id="IPR050093">
    <property type="entry name" value="ABC_SmlMolc_Importer"/>
</dbReference>
<dbReference type="SUPFAM" id="SSF52540">
    <property type="entry name" value="P-loop containing nucleoside triphosphate hydrolases"/>
    <property type="match status" value="1"/>
</dbReference>
<dbReference type="GO" id="GO:0015697">
    <property type="term" value="P:quaternary ammonium group transport"/>
    <property type="evidence" value="ECO:0007669"/>
    <property type="project" value="UniProtKB-ARBA"/>
</dbReference>
<dbReference type="GO" id="GO:0043190">
    <property type="term" value="C:ATP-binding cassette (ABC) transporter complex"/>
    <property type="evidence" value="ECO:0007669"/>
    <property type="project" value="InterPro"/>
</dbReference>
<keyword evidence="6" id="KW-1185">Reference proteome</keyword>
<dbReference type="InterPro" id="IPR003593">
    <property type="entry name" value="AAA+_ATPase"/>
</dbReference>
<dbReference type="InterPro" id="IPR008995">
    <property type="entry name" value="Mo/tungstate-bd_C_term_dom"/>
</dbReference>
<keyword evidence="1" id="KW-0813">Transport</keyword>
<sequence>MFLELRALCKRYGRAAAVDRLDLSVGKGEFVCILGPSGCGKTTTIGMVGGFVAPTRGRILLDGEDVTGLPPNVRPTCTVFQNYALFPHMNVLKNVVYGLKFRNVTGRKALRAGEAMLDMMGLSGLGERRVTDLSGGEQQRVALARALVLKPKVLLLDEPLSNLDARLRFTLRKEIRDLQTRLGITMLYVTHDQEEALGLADRMVVMNVGHIEQIGAPEEVYARPATPFVARFLGRANLLCGEEGRLLLVRPEDMLLSRQVGRYRGTVVHRQFSGPLTTYFVEVGLPRPLEADMLSNLDERYAVGEAVYADWRRDLSLSDG</sequence>
<dbReference type="GO" id="GO:0022857">
    <property type="term" value="F:transmembrane transporter activity"/>
    <property type="evidence" value="ECO:0007669"/>
    <property type="project" value="InterPro"/>
</dbReference>
<organism evidence="5 6">
    <name type="scientific">Desulfolutivibrio sulfodismutans</name>
    <dbReference type="NCBI Taxonomy" id="63561"/>
    <lineage>
        <taxon>Bacteria</taxon>
        <taxon>Pseudomonadati</taxon>
        <taxon>Thermodesulfobacteriota</taxon>
        <taxon>Desulfovibrionia</taxon>
        <taxon>Desulfovibrionales</taxon>
        <taxon>Desulfovibrionaceae</taxon>
        <taxon>Desulfolutivibrio</taxon>
    </lineage>
</organism>
<dbReference type="PANTHER" id="PTHR42781">
    <property type="entry name" value="SPERMIDINE/PUTRESCINE IMPORT ATP-BINDING PROTEIN POTA"/>
    <property type="match status" value="1"/>
</dbReference>
<dbReference type="EMBL" id="JAAGRQ010000002">
    <property type="protein sequence ID" value="NDY55224.1"/>
    <property type="molecule type" value="Genomic_DNA"/>
</dbReference>
<dbReference type="AlphaFoldDB" id="A0A7K3NGB2"/>
<dbReference type="Pfam" id="PF08402">
    <property type="entry name" value="TOBE_2"/>
    <property type="match status" value="1"/>
</dbReference>
<dbReference type="GO" id="GO:0005524">
    <property type="term" value="F:ATP binding"/>
    <property type="evidence" value="ECO:0007669"/>
    <property type="project" value="UniProtKB-KW"/>
</dbReference>
<dbReference type="GO" id="GO:0016887">
    <property type="term" value="F:ATP hydrolysis activity"/>
    <property type="evidence" value="ECO:0007669"/>
    <property type="project" value="InterPro"/>
</dbReference>
<dbReference type="Proteomes" id="UP000469724">
    <property type="component" value="Unassembled WGS sequence"/>
</dbReference>
<evidence type="ECO:0000313" key="5">
    <source>
        <dbReference type="EMBL" id="NDY55224.1"/>
    </source>
</evidence>
<feature type="domain" description="ABC transporter" evidence="4">
    <location>
        <begin position="3"/>
        <end position="233"/>
    </location>
</feature>
<proteinExistence type="predicted"/>
<evidence type="ECO:0000256" key="2">
    <source>
        <dbReference type="ARBA" id="ARBA00022741"/>
    </source>
</evidence>
<dbReference type="PROSITE" id="PS00211">
    <property type="entry name" value="ABC_TRANSPORTER_1"/>
    <property type="match status" value="1"/>
</dbReference>
<dbReference type="InterPro" id="IPR017871">
    <property type="entry name" value="ABC_transporter-like_CS"/>
</dbReference>
<accession>A0A7K3NGB2</accession>
<dbReference type="Gene3D" id="3.40.50.300">
    <property type="entry name" value="P-loop containing nucleotide triphosphate hydrolases"/>
    <property type="match status" value="1"/>
</dbReference>
<dbReference type="InterPro" id="IPR013611">
    <property type="entry name" value="Transp-assoc_OB_typ2"/>
</dbReference>
<evidence type="ECO:0000313" key="6">
    <source>
        <dbReference type="Proteomes" id="UP000469724"/>
    </source>
</evidence>
<reference evidence="5 6" key="1">
    <citation type="submission" date="2020-02" db="EMBL/GenBank/DDBJ databases">
        <title>Comparative genomics of sulfur disproportionating microorganisms.</title>
        <authorList>
            <person name="Ward L.M."/>
            <person name="Bertran E."/>
            <person name="Johnston D.T."/>
        </authorList>
    </citation>
    <scope>NUCLEOTIDE SEQUENCE [LARGE SCALE GENOMIC DNA]</scope>
    <source>
        <strain evidence="5 6">DSM 3696</strain>
    </source>
</reference>
<evidence type="ECO:0000256" key="3">
    <source>
        <dbReference type="ARBA" id="ARBA00022840"/>
    </source>
</evidence>